<evidence type="ECO:0000313" key="2">
    <source>
        <dbReference type="Proteomes" id="UP000325081"/>
    </source>
</evidence>
<dbReference type="Proteomes" id="UP000325081">
    <property type="component" value="Unassembled WGS sequence"/>
</dbReference>
<accession>A0A5A7PFV3</accession>
<organism evidence="1 2">
    <name type="scientific">Striga asiatica</name>
    <name type="common">Asiatic witchweed</name>
    <name type="synonym">Buchnera asiatica</name>
    <dbReference type="NCBI Taxonomy" id="4170"/>
    <lineage>
        <taxon>Eukaryota</taxon>
        <taxon>Viridiplantae</taxon>
        <taxon>Streptophyta</taxon>
        <taxon>Embryophyta</taxon>
        <taxon>Tracheophyta</taxon>
        <taxon>Spermatophyta</taxon>
        <taxon>Magnoliopsida</taxon>
        <taxon>eudicotyledons</taxon>
        <taxon>Gunneridae</taxon>
        <taxon>Pentapetalae</taxon>
        <taxon>asterids</taxon>
        <taxon>lamiids</taxon>
        <taxon>Lamiales</taxon>
        <taxon>Orobanchaceae</taxon>
        <taxon>Buchnereae</taxon>
        <taxon>Striga</taxon>
    </lineage>
</organism>
<reference evidence="2" key="1">
    <citation type="journal article" date="2019" name="Curr. Biol.">
        <title>Genome Sequence of Striga asiatica Provides Insight into the Evolution of Plant Parasitism.</title>
        <authorList>
            <person name="Yoshida S."/>
            <person name="Kim S."/>
            <person name="Wafula E.K."/>
            <person name="Tanskanen J."/>
            <person name="Kim Y.M."/>
            <person name="Honaas L."/>
            <person name="Yang Z."/>
            <person name="Spallek T."/>
            <person name="Conn C.E."/>
            <person name="Ichihashi Y."/>
            <person name="Cheong K."/>
            <person name="Cui S."/>
            <person name="Der J.P."/>
            <person name="Gundlach H."/>
            <person name="Jiao Y."/>
            <person name="Hori C."/>
            <person name="Ishida J.K."/>
            <person name="Kasahara H."/>
            <person name="Kiba T."/>
            <person name="Kim M.S."/>
            <person name="Koo N."/>
            <person name="Laohavisit A."/>
            <person name="Lee Y.H."/>
            <person name="Lumba S."/>
            <person name="McCourt P."/>
            <person name="Mortimer J.C."/>
            <person name="Mutuku J.M."/>
            <person name="Nomura T."/>
            <person name="Sasaki-Sekimoto Y."/>
            <person name="Seto Y."/>
            <person name="Wang Y."/>
            <person name="Wakatake T."/>
            <person name="Sakakibara H."/>
            <person name="Demura T."/>
            <person name="Yamaguchi S."/>
            <person name="Yoneyama K."/>
            <person name="Manabe R.I."/>
            <person name="Nelson D.C."/>
            <person name="Schulman A.H."/>
            <person name="Timko M.P."/>
            <person name="dePamphilis C.W."/>
            <person name="Choi D."/>
            <person name="Shirasu K."/>
        </authorList>
    </citation>
    <scope>NUCLEOTIDE SEQUENCE [LARGE SCALE GENOMIC DNA]</scope>
    <source>
        <strain evidence="2">cv. UVA1</strain>
    </source>
</reference>
<keyword evidence="2" id="KW-1185">Reference proteome</keyword>
<gene>
    <name evidence="1" type="ORF">STAS_07775</name>
</gene>
<comment type="caution">
    <text evidence="1">The sequence shown here is derived from an EMBL/GenBank/DDBJ whole genome shotgun (WGS) entry which is preliminary data.</text>
</comment>
<evidence type="ECO:0000313" key="1">
    <source>
        <dbReference type="EMBL" id="GER31743.1"/>
    </source>
</evidence>
<protein>
    <submittedName>
        <fullName evidence="1">Lipoyl synthase</fullName>
    </submittedName>
</protein>
<name>A0A5A7PFV3_STRAF</name>
<sequence length="167" mass="18856">MATNREFSDGLVVAYPVCAADNTAGALRRHRTRRLAGGSALSHQASEFPLPPSPFCMIIHRLGRSQNKKEGFRPGQVMLMSDVCTIIMQIDSINPDKEDEWISSSYAYLIEDKVQRMDVADGSSTTVKEKQARLRSWKLRIKGLKIEVLCKGFGDEEQSIEPLFFRY</sequence>
<dbReference type="AlphaFoldDB" id="A0A5A7PFV3"/>
<proteinExistence type="predicted"/>
<dbReference type="EMBL" id="BKCP01004516">
    <property type="protein sequence ID" value="GER31743.1"/>
    <property type="molecule type" value="Genomic_DNA"/>
</dbReference>